<evidence type="ECO:0000313" key="3">
    <source>
        <dbReference type="Proteomes" id="UP000499080"/>
    </source>
</evidence>
<feature type="compositionally biased region" description="Basic residues" evidence="1">
    <location>
        <begin position="947"/>
        <end position="961"/>
    </location>
</feature>
<reference evidence="2 3" key="1">
    <citation type="journal article" date="2019" name="Sci. Rep.">
        <title>Orb-weaving spider Araneus ventricosus genome elucidates the spidroin gene catalogue.</title>
        <authorList>
            <person name="Kono N."/>
            <person name="Nakamura H."/>
            <person name="Ohtoshi R."/>
            <person name="Moran D.A.P."/>
            <person name="Shinohara A."/>
            <person name="Yoshida Y."/>
            <person name="Fujiwara M."/>
            <person name="Mori M."/>
            <person name="Tomita M."/>
            <person name="Arakawa K."/>
        </authorList>
    </citation>
    <scope>NUCLEOTIDE SEQUENCE [LARGE SCALE GENOMIC DNA]</scope>
</reference>
<evidence type="ECO:0000313" key="2">
    <source>
        <dbReference type="EMBL" id="GBM97965.1"/>
    </source>
</evidence>
<sequence length="1092" mass="122422">MPTSANEWLINFDSEEDLLEKHSFEIEKKVRVMPEPSSDIQKNTTFLPNIINGEAYFMPNVACSSFHHQGKCDYGESSHILHSSGCVEDFHVSHSSNLRNSTPKSSVVSHSNNLQRTPETASFANRSCNLQSSTPNASSRLSPFASDLTEVKLVHKNTHDMNQNTAEKNCEGLNLDISNDIFEFQTGMDSNYEGCVGSSLNFLKLKCQSTQNASQMSTYFSANGLKTPTTDVKLPMLTNKALKVPSESPSNSVNEYKITENVLKTLNTNSCRRQGKFSMHSSEEKYIGEVHKTCNSESLFESFDIHDSDLISFQDNLECKPNCNCIDKINPIDFSSDLNCKSLSNAYETFESTDQFACRDSLTVNNHYNESVHEIVHDILNHLSPEICDICSSDHFTEEKTCPFPDESNFLKEVFCMIDNAENLAEVSEVESLTSKTPNLNEFLPDTVEISEAADQRELNSENVNLKNDFDFLKVCNNSRNNIAAHHRTLGGRNSKTIKTQDIATNTSQKQYENSFPGVICKELSNLRNETFSRTLDICSDLAKSIQPAELLFVNSKPETTTSKKFGKNSNNEKSSSHMGKLALGKWSPFKMGFEGGSNISILNNFKTLLGKNAANINIFNTSICKAQENMLNFEVHKELRLLCNHNLSSLISSGFPQSVIISLHKLIADKSNSLNSYYSNPPHMKCVTSNIKPEDTLSNNSDVFLKSDLFSVNNRPSAFVQNGISLEICGSSRNSKLYDTHQMSNESKACEYLESNKDKCLDSDMIFKSKDFQNVSNAITFVPMHDETLSSQSNMFEVSRFPGDISETSNDIRLDTSIKSSPNYLSDSSESFKTDISMTSDSDSENFMENSKKASEHESKSLPLQDLFDIDKMVAKAVVQTFTDLGSSRGLKQSQIVKHINQRNMIKIHSKLNQDIQNFLKVSCEVGIMRKKGFRYFLSERTSSLSKKRKGTKNKCKSPKRRDELKVKSASTKIKTRKSALEMVTPTGIKRRAVFKVGTLASTKIKVKRDTLEMKTPTRIKTGKAAFQVETPAYARIKKLRKNSSSSSNAKRLFSGNKKKFSVCQRTKAELGSPIIYKKLRSRVILLKNDG</sequence>
<feature type="region of interest" description="Disordered" evidence="1">
    <location>
        <begin position="946"/>
        <end position="972"/>
    </location>
</feature>
<dbReference type="OrthoDB" id="6433204at2759"/>
<dbReference type="EMBL" id="BGPR01004283">
    <property type="protein sequence ID" value="GBM97965.1"/>
    <property type="molecule type" value="Genomic_DNA"/>
</dbReference>
<protein>
    <submittedName>
        <fullName evidence="2">Uncharacterized protein</fullName>
    </submittedName>
</protein>
<feature type="compositionally biased region" description="Polar residues" evidence="1">
    <location>
        <begin position="818"/>
        <end position="850"/>
    </location>
</feature>
<dbReference type="Proteomes" id="UP000499080">
    <property type="component" value="Unassembled WGS sequence"/>
</dbReference>
<gene>
    <name evidence="2" type="ORF">AVEN_208076_1</name>
</gene>
<keyword evidence="3" id="KW-1185">Reference proteome</keyword>
<feature type="region of interest" description="Disordered" evidence="1">
    <location>
        <begin position="818"/>
        <end position="859"/>
    </location>
</feature>
<comment type="caution">
    <text evidence="2">The sequence shown here is derived from an EMBL/GenBank/DDBJ whole genome shotgun (WGS) entry which is preliminary data.</text>
</comment>
<proteinExistence type="predicted"/>
<feature type="region of interest" description="Disordered" evidence="1">
    <location>
        <begin position="97"/>
        <end position="120"/>
    </location>
</feature>
<evidence type="ECO:0000256" key="1">
    <source>
        <dbReference type="SAM" id="MobiDB-lite"/>
    </source>
</evidence>
<name>A0A4Y2K8A9_ARAVE</name>
<dbReference type="AlphaFoldDB" id="A0A4Y2K8A9"/>
<accession>A0A4Y2K8A9</accession>
<organism evidence="2 3">
    <name type="scientific">Araneus ventricosus</name>
    <name type="common">Orbweaver spider</name>
    <name type="synonym">Epeira ventricosa</name>
    <dbReference type="NCBI Taxonomy" id="182803"/>
    <lineage>
        <taxon>Eukaryota</taxon>
        <taxon>Metazoa</taxon>
        <taxon>Ecdysozoa</taxon>
        <taxon>Arthropoda</taxon>
        <taxon>Chelicerata</taxon>
        <taxon>Arachnida</taxon>
        <taxon>Araneae</taxon>
        <taxon>Araneomorphae</taxon>
        <taxon>Entelegynae</taxon>
        <taxon>Araneoidea</taxon>
        <taxon>Araneidae</taxon>
        <taxon>Araneus</taxon>
    </lineage>
</organism>